<accession>A0ABN0QAK0</accession>
<comment type="caution">
    <text evidence="2">The sequence shown here is derived from an EMBL/GenBank/DDBJ whole genome shotgun (WGS) entry which is preliminary data.</text>
</comment>
<dbReference type="EMBL" id="AXOM01000026">
    <property type="protein sequence ID" value="ESS59110.1"/>
    <property type="molecule type" value="Genomic_DNA"/>
</dbReference>
<keyword evidence="3" id="KW-1185">Reference proteome</keyword>
<keyword evidence="1" id="KW-0812">Transmembrane</keyword>
<evidence type="ECO:0000256" key="1">
    <source>
        <dbReference type="SAM" id="Phobius"/>
    </source>
</evidence>
<reference evidence="2 3" key="1">
    <citation type="journal article" date="2014" name="Genome Announc.">
        <title>Draft Genome Sequence of Enterobacter cloacae Strain S611.</title>
        <authorList>
            <person name="Wang D."/>
            <person name="Han C.S."/>
            <person name="Dichosa A.E."/>
            <person name="Gleasner C.D."/>
            <person name="Johnson S.L."/>
            <person name="Daligault H.E."/>
            <person name="Davenport K.W."/>
            <person name="Li P.E."/>
            <person name="Pierson E.A."/>
            <person name="Pierson L.S.III."/>
        </authorList>
    </citation>
    <scope>NUCLEOTIDE SEQUENCE [LARGE SCALE GENOMIC DNA]</scope>
    <source>
        <strain evidence="2 3">S611</strain>
    </source>
</reference>
<sequence length="93" mass="10171">MAANLLRNNKGSPCLTFAVPFTLVCAYYFWLITSLNLPEINPLSFKAIISPNEVGNYSTSAFWLILLVAILVRRLSVFFSSSSVCASSSAAFL</sequence>
<protein>
    <submittedName>
        <fullName evidence="2">Uncharacterized protein</fullName>
    </submittedName>
</protein>
<feature type="transmembrane region" description="Helical" evidence="1">
    <location>
        <begin position="12"/>
        <end position="34"/>
    </location>
</feature>
<gene>
    <name evidence="2" type="ORF">EDP2_3838</name>
</gene>
<name>A0ABN0QAK0_ENTCL</name>
<dbReference type="Proteomes" id="UP000017834">
    <property type="component" value="Unassembled WGS sequence"/>
</dbReference>
<evidence type="ECO:0000313" key="3">
    <source>
        <dbReference type="Proteomes" id="UP000017834"/>
    </source>
</evidence>
<organism evidence="2 3">
    <name type="scientific">Enterobacter cloacae S611</name>
    <dbReference type="NCBI Taxonomy" id="1399146"/>
    <lineage>
        <taxon>Bacteria</taxon>
        <taxon>Pseudomonadati</taxon>
        <taxon>Pseudomonadota</taxon>
        <taxon>Gammaproteobacteria</taxon>
        <taxon>Enterobacterales</taxon>
        <taxon>Enterobacteriaceae</taxon>
        <taxon>Enterobacter</taxon>
        <taxon>Enterobacter cloacae complex</taxon>
    </lineage>
</organism>
<keyword evidence="1" id="KW-1133">Transmembrane helix</keyword>
<feature type="transmembrane region" description="Helical" evidence="1">
    <location>
        <begin position="54"/>
        <end position="72"/>
    </location>
</feature>
<evidence type="ECO:0000313" key="2">
    <source>
        <dbReference type="EMBL" id="ESS59110.1"/>
    </source>
</evidence>
<keyword evidence="1" id="KW-0472">Membrane</keyword>
<proteinExistence type="predicted"/>